<accession>A0ABR0EL92</accession>
<sequence length="251" mass="29206">MSCLEPEDERPYYFDNPKLSDVTIHFGDHEVKAHRVTLASKSGYFRKMFESEFLEASARDVRLYEDDPDALYGMLAYLYDCTYHGQRQDGKPIIRPNTLIPRPRGDFNGQEGREYLKYIVRVYEVADKYGVARLTTLIESEFQEEMEWLQERYTPFANVGSANELVSIFEQLAELLYHSLGDVAEFLRFTLAKAVHKRTPELMDNERYQHMVKNIPDFALDLLELATQAMKDLTLQLQEKSIAQMSSFGGW</sequence>
<dbReference type="Gene3D" id="3.30.710.10">
    <property type="entry name" value="Potassium Channel Kv1.1, Chain A"/>
    <property type="match status" value="1"/>
</dbReference>
<dbReference type="SMART" id="SM00225">
    <property type="entry name" value="BTB"/>
    <property type="match status" value="1"/>
</dbReference>
<keyword evidence="3" id="KW-1185">Reference proteome</keyword>
<organism evidence="2 3">
    <name type="scientific">Zasmidium cellare</name>
    <name type="common">Wine cellar mold</name>
    <name type="synonym">Racodium cellare</name>
    <dbReference type="NCBI Taxonomy" id="395010"/>
    <lineage>
        <taxon>Eukaryota</taxon>
        <taxon>Fungi</taxon>
        <taxon>Dikarya</taxon>
        <taxon>Ascomycota</taxon>
        <taxon>Pezizomycotina</taxon>
        <taxon>Dothideomycetes</taxon>
        <taxon>Dothideomycetidae</taxon>
        <taxon>Mycosphaerellales</taxon>
        <taxon>Mycosphaerellaceae</taxon>
        <taxon>Zasmidium</taxon>
    </lineage>
</organism>
<evidence type="ECO:0000313" key="2">
    <source>
        <dbReference type="EMBL" id="KAK4502337.1"/>
    </source>
</evidence>
<dbReference type="EMBL" id="JAXOVC010000004">
    <property type="protein sequence ID" value="KAK4502337.1"/>
    <property type="molecule type" value="Genomic_DNA"/>
</dbReference>
<reference evidence="2 3" key="1">
    <citation type="journal article" date="2023" name="G3 (Bethesda)">
        <title>A chromosome-level genome assembly of Zasmidium syzygii isolated from banana leaves.</title>
        <authorList>
            <person name="van Westerhoven A.C."/>
            <person name="Mehrabi R."/>
            <person name="Talebi R."/>
            <person name="Steentjes M.B.F."/>
            <person name="Corcolon B."/>
            <person name="Chong P.A."/>
            <person name="Kema G.H.J."/>
            <person name="Seidl M.F."/>
        </authorList>
    </citation>
    <scope>NUCLEOTIDE SEQUENCE [LARGE SCALE GENOMIC DNA]</scope>
    <source>
        <strain evidence="2 3">P124</strain>
    </source>
</reference>
<dbReference type="PROSITE" id="PS50097">
    <property type="entry name" value="BTB"/>
    <property type="match status" value="1"/>
</dbReference>
<gene>
    <name evidence="2" type="ORF">PRZ48_005762</name>
</gene>
<dbReference type="CDD" id="cd18186">
    <property type="entry name" value="BTB_POZ_ZBTB_KLHL-like"/>
    <property type="match status" value="1"/>
</dbReference>
<protein>
    <recommendedName>
        <fullName evidence="1">BTB domain-containing protein</fullName>
    </recommendedName>
</protein>
<dbReference type="InterPro" id="IPR011333">
    <property type="entry name" value="SKP1/BTB/POZ_sf"/>
</dbReference>
<dbReference type="InterPro" id="IPR000210">
    <property type="entry name" value="BTB/POZ_dom"/>
</dbReference>
<dbReference type="PANTHER" id="PTHR24413">
    <property type="entry name" value="SPECKLE-TYPE POZ PROTEIN"/>
    <property type="match status" value="1"/>
</dbReference>
<name>A0ABR0EL92_ZASCE</name>
<comment type="caution">
    <text evidence="2">The sequence shown here is derived from an EMBL/GenBank/DDBJ whole genome shotgun (WGS) entry which is preliminary data.</text>
</comment>
<dbReference type="SUPFAM" id="SSF54695">
    <property type="entry name" value="POZ domain"/>
    <property type="match status" value="1"/>
</dbReference>
<evidence type="ECO:0000259" key="1">
    <source>
        <dbReference type="PROSITE" id="PS50097"/>
    </source>
</evidence>
<feature type="domain" description="BTB" evidence="1">
    <location>
        <begin position="20"/>
        <end position="80"/>
    </location>
</feature>
<dbReference type="Proteomes" id="UP001305779">
    <property type="component" value="Unassembled WGS sequence"/>
</dbReference>
<dbReference type="Pfam" id="PF00651">
    <property type="entry name" value="BTB"/>
    <property type="match status" value="1"/>
</dbReference>
<proteinExistence type="predicted"/>
<evidence type="ECO:0000313" key="3">
    <source>
        <dbReference type="Proteomes" id="UP001305779"/>
    </source>
</evidence>